<proteinExistence type="predicted"/>
<dbReference type="InterPro" id="IPR028098">
    <property type="entry name" value="Glyco_trans_4-like_N"/>
</dbReference>
<dbReference type="AlphaFoldDB" id="A0A9E8Z9E0"/>
<dbReference type="Pfam" id="PF00534">
    <property type="entry name" value="Glycos_transf_1"/>
    <property type="match status" value="1"/>
</dbReference>
<evidence type="ECO:0000313" key="4">
    <source>
        <dbReference type="Proteomes" id="UP001163152"/>
    </source>
</evidence>
<dbReference type="EMBL" id="CP113797">
    <property type="protein sequence ID" value="WAL58702.1"/>
    <property type="molecule type" value="Genomic_DNA"/>
</dbReference>
<dbReference type="Pfam" id="PF13439">
    <property type="entry name" value="Glyco_transf_4"/>
    <property type="match status" value="1"/>
</dbReference>
<dbReference type="SUPFAM" id="SSF53756">
    <property type="entry name" value="UDP-Glycosyltransferase/glycogen phosphorylase"/>
    <property type="match status" value="1"/>
</dbReference>
<feature type="domain" description="Glycosyl transferase family 1" evidence="1">
    <location>
        <begin position="242"/>
        <end position="400"/>
    </location>
</feature>
<dbReference type="InterPro" id="IPR001296">
    <property type="entry name" value="Glyco_trans_1"/>
</dbReference>
<feature type="domain" description="Glycosyltransferase subfamily 4-like N-terminal" evidence="2">
    <location>
        <begin position="23"/>
        <end position="215"/>
    </location>
</feature>
<sequence length="452" mass="50807">MRSVANHTVMIGYLLKTYPKLSETFILNEILELERQGLRLHLFSLRSPSDSQCHPGVSQVKADVTYLPTLLPTFSWKDARSLLSAHLQLFWQHPLRYIRTLYFHGNRLEEKHWNEFWQGGYLALKMQQLDIDYLHVHFANIPAATAEIAKHFCGVPFSITAHAKDIYLSDSATLDRKFATAEFVLTCTNFNQQYLTKIANHNTSIHLAYHGLDLQQFALNESDVCVANLADMASDSLAASVPHLLSVGRFCEKKGFFYLLEACHWLKQQGYAFRCTIVGYGPLQPQIERFIQEHHLTHIVHLAGKLTQDQLITLYHQADLFVLPCIITEDGDRDGIPNVLLEAMAMQIPVISTRISGIAELVDSGRTGILVPQKDATALAAAIEQLLSQPELRKQLGQAGCTKVRQCFALDRNVEQVKNLLLQALQLSNTARLPKGLGGIGDLSQTLEEAIR</sequence>
<reference evidence="3" key="1">
    <citation type="submission" date="2022-12" db="EMBL/GenBank/DDBJ databases">
        <title>Polyphasic identification of a Novel Hot-Spring Cyanobacterium Ocullathermofonsia sinensis gen nov. sp. nov. and Genomic Insights on its Adaptations to the Thermal Habitat.</title>
        <authorList>
            <person name="Daroch M."/>
            <person name="Tang J."/>
            <person name="Jiang Y."/>
        </authorList>
    </citation>
    <scope>NUCLEOTIDE SEQUENCE</scope>
    <source>
        <strain evidence="3">PKUAC-SCTA174</strain>
    </source>
</reference>
<keyword evidence="4" id="KW-1185">Reference proteome</keyword>
<dbReference type="Proteomes" id="UP001163152">
    <property type="component" value="Chromosome"/>
</dbReference>
<dbReference type="Gene3D" id="3.40.50.2000">
    <property type="entry name" value="Glycogen Phosphorylase B"/>
    <property type="match status" value="2"/>
</dbReference>
<dbReference type="KEGG" id="tsin:OXH18_16155"/>
<name>A0A9E8Z9E0_9CYAN</name>
<protein>
    <submittedName>
        <fullName evidence="3">Glycosyltransferase</fullName>
        <ecNumber evidence="3">2.4.-.-</ecNumber>
    </submittedName>
</protein>
<dbReference type="EC" id="2.4.-.-" evidence="3"/>
<accession>A0A9E8Z9E0</accession>
<dbReference type="PANTHER" id="PTHR45947">
    <property type="entry name" value="SULFOQUINOVOSYL TRANSFERASE SQD2"/>
    <property type="match status" value="1"/>
</dbReference>
<dbReference type="RefSeq" id="WP_268608129.1">
    <property type="nucleotide sequence ID" value="NZ_CP113797.1"/>
</dbReference>
<gene>
    <name evidence="3" type="ORF">OXH18_16155</name>
</gene>
<keyword evidence="3" id="KW-0328">Glycosyltransferase</keyword>
<keyword evidence="3" id="KW-0808">Transferase</keyword>
<evidence type="ECO:0000313" key="3">
    <source>
        <dbReference type="EMBL" id="WAL58702.1"/>
    </source>
</evidence>
<dbReference type="InterPro" id="IPR050194">
    <property type="entry name" value="Glycosyltransferase_grp1"/>
</dbReference>
<dbReference type="PANTHER" id="PTHR45947:SF14">
    <property type="entry name" value="SLL1723 PROTEIN"/>
    <property type="match status" value="1"/>
</dbReference>
<evidence type="ECO:0000259" key="2">
    <source>
        <dbReference type="Pfam" id="PF13439"/>
    </source>
</evidence>
<organism evidence="3 4">
    <name type="scientific">Thermocoleostomius sinensis A174</name>
    <dbReference type="NCBI Taxonomy" id="2016057"/>
    <lineage>
        <taxon>Bacteria</taxon>
        <taxon>Bacillati</taxon>
        <taxon>Cyanobacteriota</taxon>
        <taxon>Cyanophyceae</taxon>
        <taxon>Oculatellales</taxon>
        <taxon>Oculatellaceae</taxon>
        <taxon>Thermocoleostomius</taxon>
    </lineage>
</organism>
<dbReference type="GO" id="GO:0016757">
    <property type="term" value="F:glycosyltransferase activity"/>
    <property type="evidence" value="ECO:0007669"/>
    <property type="project" value="UniProtKB-KW"/>
</dbReference>
<evidence type="ECO:0000259" key="1">
    <source>
        <dbReference type="Pfam" id="PF00534"/>
    </source>
</evidence>